<accession>A0AAX2GXY1</accession>
<evidence type="ECO:0000313" key="1">
    <source>
        <dbReference type="EMBL" id="AMD84709.1"/>
    </source>
</evidence>
<protein>
    <submittedName>
        <fullName evidence="2">Uncharacterized protein</fullName>
    </submittedName>
</protein>
<dbReference type="AlphaFoldDB" id="A0AAX2GXY1"/>
<dbReference type="KEGG" id="chg:AXF12_03705"/>
<dbReference type="RefSeq" id="WP_066428445.1">
    <property type="nucleotide sequence ID" value="NZ_CP014227.1"/>
</dbReference>
<dbReference type="EMBL" id="LT906449">
    <property type="protein sequence ID" value="SNV08218.1"/>
    <property type="molecule type" value="Genomic_DNA"/>
</dbReference>
<evidence type="ECO:0000313" key="3">
    <source>
        <dbReference type="Proteomes" id="UP000065822"/>
    </source>
</evidence>
<dbReference type="EMBL" id="CP014227">
    <property type="protein sequence ID" value="AMD84709.1"/>
    <property type="molecule type" value="Genomic_DNA"/>
</dbReference>
<sequence>MNQDNTTIEEPIVAYEGAKEFTEAERQEILRRAANVDFDKLYSLEEAREIRNEILSKLERRRTC</sequence>
<dbReference type="Proteomes" id="UP000215539">
    <property type="component" value="Chromosome 1"/>
</dbReference>
<name>A0AAX2GXY1_9FLAO</name>
<organism evidence="2 4">
    <name type="scientific">Capnocytophaga haemolytica</name>
    <dbReference type="NCBI Taxonomy" id="45243"/>
    <lineage>
        <taxon>Bacteria</taxon>
        <taxon>Pseudomonadati</taxon>
        <taxon>Bacteroidota</taxon>
        <taxon>Flavobacteriia</taxon>
        <taxon>Flavobacteriales</taxon>
        <taxon>Flavobacteriaceae</taxon>
        <taxon>Capnocytophaga</taxon>
    </lineage>
</organism>
<reference evidence="2 4" key="2">
    <citation type="submission" date="2017-06" db="EMBL/GenBank/DDBJ databases">
        <authorList>
            <consortium name="Pathogen Informatics"/>
        </authorList>
    </citation>
    <scope>NUCLEOTIDE SEQUENCE [LARGE SCALE GENOMIC DNA]</scope>
    <source>
        <strain evidence="2 4">NCTC12947</strain>
    </source>
</reference>
<dbReference type="Proteomes" id="UP000065822">
    <property type="component" value="Chromosome"/>
</dbReference>
<keyword evidence="3" id="KW-1185">Reference proteome</keyword>
<proteinExistence type="predicted"/>
<reference evidence="1 3" key="1">
    <citation type="submission" date="2016-02" db="EMBL/GenBank/DDBJ databases">
        <authorList>
            <person name="Holder M.E."/>
            <person name="Ajami N.J."/>
            <person name="Petrosino J.F."/>
        </authorList>
    </citation>
    <scope>NUCLEOTIDE SEQUENCE [LARGE SCALE GENOMIC DNA]</scope>
    <source>
        <strain evidence="1 3">CCUG 32990</strain>
    </source>
</reference>
<gene>
    <name evidence="1" type="ORF">AXF12_03705</name>
    <name evidence="2" type="ORF">SAMEA44541418_00996</name>
</gene>
<evidence type="ECO:0000313" key="4">
    <source>
        <dbReference type="Proteomes" id="UP000215539"/>
    </source>
</evidence>
<evidence type="ECO:0000313" key="2">
    <source>
        <dbReference type="EMBL" id="SNV08218.1"/>
    </source>
</evidence>